<protein>
    <recommendedName>
        <fullName evidence="4">WXG100 family type VII secretion target</fullName>
    </recommendedName>
</protein>
<evidence type="ECO:0008006" key="4">
    <source>
        <dbReference type="Google" id="ProtNLM"/>
    </source>
</evidence>
<evidence type="ECO:0000313" key="3">
    <source>
        <dbReference type="Proteomes" id="UP000653231"/>
    </source>
</evidence>
<organism evidence="2 3">
    <name type="scientific">Microbispora bryophytorum subsp. camponoti</name>
    <dbReference type="NCBI Taxonomy" id="1677852"/>
    <lineage>
        <taxon>Bacteria</taxon>
        <taxon>Bacillati</taxon>
        <taxon>Actinomycetota</taxon>
        <taxon>Actinomycetes</taxon>
        <taxon>Streptosporangiales</taxon>
        <taxon>Streptosporangiaceae</taxon>
        <taxon>Microbispora</taxon>
    </lineage>
</organism>
<comment type="caution">
    <text evidence="2">The sequence shown here is derived from an EMBL/GenBank/DDBJ whole genome shotgun (WGS) entry which is preliminary data.</text>
</comment>
<dbReference type="Proteomes" id="UP000653231">
    <property type="component" value="Unassembled WGS sequence"/>
</dbReference>
<dbReference type="EMBL" id="JACXRZ010000007">
    <property type="protein sequence ID" value="MBD3144037.1"/>
    <property type="molecule type" value="Genomic_DNA"/>
</dbReference>
<keyword evidence="3" id="KW-1185">Reference proteome</keyword>
<reference evidence="2 3" key="1">
    <citation type="submission" date="2020-09" db="EMBL/GenBank/DDBJ databases">
        <title>Actinomycete isolated from the Camponotus japonicus Mayr.</title>
        <authorList>
            <person name="Gong X."/>
        </authorList>
    </citation>
    <scope>NUCLEOTIDE SEQUENCE [LARGE SCALE GENOMIC DNA]</scope>
    <source>
        <strain evidence="2 3">2C-HV3</strain>
    </source>
</reference>
<evidence type="ECO:0000313" key="2">
    <source>
        <dbReference type="EMBL" id="MBD3144037.1"/>
    </source>
</evidence>
<dbReference type="RefSeq" id="WP_191051633.1">
    <property type="nucleotide sequence ID" value="NZ_JACXRZ010000007.1"/>
</dbReference>
<name>A0ABR8KZ91_9ACTN</name>
<feature type="region of interest" description="Disordered" evidence="1">
    <location>
        <begin position="1"/>
        <end position="31"/>
    </location>
</feature>
<feature type="region of interest" description="Disordered" evidence="1">
    <location>
        <begin position="46"/>
        <end position="65"/>
    </location>
</feature>
<sequence length="305" mass="32651">MTTSPGEPGELFVPGRSGPGPGPGPGPKKLYITDASGNVRRAVSVAPAETGGSGGTGGTAAASAATRTDPGFFRNLVKGLNPLRQQTRTAMAMSGLGGAALALDVAATLNLGNPFLFYDRRELWKEMGGRLESGRSDIWFSYFQDVGPNWKGHAADLLGRRVRFNTTVLYEKLHGVTGEMSGAMHNQFKEVLEYDLSVFGLYAATAPILRTLAAMSAHPAGRVALISQVGVFASALGNLVKQFADVYMACEGDLNKAEQKLNDLRAAFYEEGDPARGRRDLTLTPAVADRAHIHDYWQPVIEEPR</sequence>
<accession>A0ABR8KZ91</accession>
<gene>
    <name evidence="2" type="ORF">IEQ31_12690</name>
</gene>
<evidence type="ECO:0000256" key="1">
    <source>
        <dbReference type="SAM" id="MobiDB-lite"/>
    </source>
</evidence>
<proteinExistence type="predicted"/>